<evidence type="ECO:0008006" key="4">
    <source>
        <dbReference type="Google" id="ProtNLM"/>
    </source>
</evidence>
<dbReference type="EMBL" id="MHRT01000007">
    <property type="protein sequence ID" value="OHA28809.1"/>
    <property type="molecule type" value="Genomic_DNA"/>
</dbReference>
<keyword evidence="1" id="KW-0812">Transmembrane</keyword>
<dbReference type="SUPFAM" id="SSF54523">
    <property type="entry name" value="Pili subunits"/>
    <property type="match status" value="1"/>
</dbReference>
<dbReference type="STRING" id="1802315.A3F51_02410"/>
<evidence type="ECO:0000313" key="3">
    <source>
        <dbReference type="Proteomes" id="UP000178089"/>
    </source>
</evidence>
<comment type="caution">
    <text evidence="2">The sequence shown here is derived from an EMBL/GenBank/DDBJ whole genome shotgun (WGS) entry which is preliminary data.</text>
</comment>
<evidence type="ECO:0000313" key="2">
    <source>
        <dbReference type="EMBL" id="OHA28809.1"/>
    </source>
</evidence>
<gene>
    <name evidence="2" type="ORF">A3F51_02410</name>
</gene>
<evidence type="ECO:0000256" key="1">
    <source>
        <dbReference type="SAM" id="Phobius"/>
    </source>
</evidence>
<keyword evidence="1" id="KW-0472">Membrane</keyword>
<sequence>MSRPRGKMIGAFTLVELLVSVAIFVFMTALLMAKYGNFNQSVLLTNLAYDVALTLRTAQTYGLSVRGESSQFQSPYGVAFCSNNCVSGMTNQKIVIFADNNGDKIYSSSDLLINSYAIKRGAKVAGFCLTDPCSMINSSVSNLNVSFQRPHPDAIICSGSPCASSSYAKIFLQAPDNGIRHVVVRKNGQISVEN</sequence>
<dbReference type="AlphaFoldDB" id="A0A1G2N050"/>
<dbReference type="Proteomes" id="UP000178089">
    <property type="component" value="Unassembled WGS sequence"/>
</dbReference>
<dbReference type="InterPro" id="IPR045584">
    <property type="entry name" value="Pilin-like"/>
</dbReference>
<accession>A0A1G2N050</accession>
<proteinExistence type="predicted"/>
<feature type="transmembrane region" description="Helical" evidence="1">
    <location>
        <begin position="12"/>
        <end position="33"/>
    </location>
</feature>
<reference evidence="2 3" key="1">
    <citation type="journal article" date="2016" name="Nat. Commun.">
        <title>Thousands of microbial genomes shed light on interconnected biogeochemical processes in an aquifer system.</title>
        <authorList>
            <person name="Anantharaman K."/>
            <person name="Brown C.T."/>
            <person name="Hug L.A."/>
            <person name="Sharon I."/>
            <person name="Castelle C.J."/>
            <person name="Probst A.J."/>
            <person name="Thomas B.C."/>
            <person name="Singh A."/>
            <person name="Wilkins M.J."/>
            <person name="Karaoz U."/>
            <person name="Brodie E.L."/>
            <person name="Williams K.H."/>
            <person name="Hubbard S.S."/>
            <person name="Banfield J.F."/>
        </authorList>
    </citation>
    <scope>NUCLEOTIDE SEQUENCE [LARGE SCALE GENOMIC DNA]</scope>
</reference>
<keyword evidence="1" id="KW-1133">Transmembrane helix</keyword>
<organism evidence="2 3">
    <name type="scientific">Candidatus Taylorbacteria bacterium RIFCSPHIGHO2_12_FULL_45_16</name>
    <dbReference type="NCBI Taxonomy" id="1802315"/>
    <lineage>
        <taxon>Bacteria</taxon>
        <taxon>Candidatus Tayloriibacteriota</taxon>
    </lineage>
</organism>
<protein>
    <recommendedName>
        <fullName evidence="4">General secretion pathway GspH domain-containing protein</fullName>
    </recommendedName>
</protein>
<name>A0A1G2N050_9BACT</name>